<dbReference type="InterPro" id="IPR009027">
    <property type="entry name" value="Ribosomal_bL9/RNase_H1_N"/>
</dbReference>
<dbReference type="GO" id="GO:0000287">
    <property type="term" value="F:magnesium ion binding"/>
    <property type="evidence" value="ECO:0007669"/>
    <property type="project" value="UniProtKB-UniRule"/>
</dbReference>
<comment type="function">
    <text evidence="3 12">Endonuclease that specifically degrades the RNA of RNA-DNA hybrids.</text>
</comment>
<feature type="domain" description="RNase H type-1" evidence="14">
    <location>
        <begin position="123"/>
        <end position="271"/>
    </location>
</feature>
<feature type="compositionally biased region" description="Polar residues" evidence="13">
    <location>
        <begin position="63"/>
        <end position="73"/>
    </location>
</feature>
<keyword evidence="8 12" id="KW-0479">Metal-binding</keyword>
<evidence type="ECO:0000256" key="3">
    <source>
        <dbReference type="ARBA" id="ARBA00004065"/>
    </source>
</evidence>
<organism evidence="15 16">
    <name type="scientific">Entomortierella parvispora</name>
    <dbReference type="NCBI Taxonomy" id="205924"/>
    <lineage>
        <taxon>Eukaryota</taxon>
        <taxon>Fungi</taxon>
        <taxon>Fungi incertae sedis</taxon>
        <taxon>Mucoromycota</taxon>
        <taxon>Mortierellomycotina</taxon>
        <taxon>Mortierellomycetes</taxon>
        <taxon>Mortierellales</taxon>
        <taxon>Mortierellaceae</taxon>
        <taxon>Entomortierella</taxon>
    </lineage>
</organism>
<evidence type="ECO:0000256" key="10">
    <source>
        <dbReference type="ARBA" id="ARBA00022801"/>
    </source>
</evidence>
<dbReference type="OrthoDB" id="128665at2759"/>
<comment type="similarity">
    <text evidence="4 12">Belongs to the RNase H family.</text>
</comment>
<dbReference type="InterPro" id="IPR012337">
    <property type="entry name" value="RNaseH-like_sf"/>
</dbReference>
<evidence type="ECO:0000313" key="15">
    <source>
        <dbReference type="EMBL" id="GJJ72397.1"/>
    </source>
</evidence>
<dbReference type="GO" id="GO:0004523">
    <property type="term" value="F:RNA-DNA hybrid ribonuclease activity"/>
    <property type="evidence" value="ECO:0007669"/>
    <property type="project" value="UniProtKB-UniRule"/>
</dbReference>
<evidence type="ECO:0000256" key="12">
    <source>
        <dbReference type="PIRNR" id="PIRNR036852"/>
    </source>
</evidence>
<dbReference type="InterPro" id="IPR017067">
    <property type="entry name" value="RNase_H1_euk"/>
</dbReference>
<dbReference type="Proteomes" id="UP000827284">
    <property type="component" value="Unassembled WGS sequence"/>
</dbReference>
<dbReference type="PANTHER" id="PTHR10642">
    <property type="entry name" value="RIBONUCLEASE H1"/>
    <property type="match status" value="1"/>
</dbReference>
<dbReference type="GO" id="GO:0043137">
    <property type="term" value="P:DNA replication, removal of RNA primer"/>
    <property type="evidence" value="ECO:0007669"/>
    <property type="project" value="TreeGrafter"/>
</dbReference>
<dbReference type="Gene3D" id="3.30.420.10">
    <property type="entry name" value="Ribonuclease H-like superfamily/Ribonuclease H"/>
    <property type="match status" value="1"/>
</dbReference>
<dbReference type="PANTHER" id="PTHR10642:SF26">
    <property type="entry name" value="RIBONUCLEASE H1"/>
    <property type="match status" value="1"/>
</dbReference>
<gene>
    <name evidence="15" type="ORF">EMPS_04754</name>
</gene>
<dbReference type="SUPFAM" id="SSF55658">
    <property type="entry name" value="L9 N-domain-like"/>
    <property type="match status" value="1"/>
</dbReference>
<keyword evidence="11 12" id="KW-0460">Magnesium</keyword>
<keyword evidence="16" id="KW-1185">Reference proteome</keyword>
<dbReference type="GO" id="GO:0003676">
    <property type="term" value="F:nucleic acid binding"/>
    <property type="evidence" value="ECO:0007669"/>
    <property type="project" value="UniProtKB-UniRule"/>
</dbReference>
<dbReference type="InterPro" id="IPR037056">
    <property type="entry name" value="RNase_H1_N_sf"/>
</dbReference>
<dbReference type="InterPro" id="IPR036397">
    <property type="entry name" value="RNaseH_sf"/>
</dbReference>
<evidence type="ECO:0000256" key="6">
    <source>
        <dbReference type="ARBA" id="ARBA00017721"/>
    </source>
</evidence>
<evidence type="ECO:0000256" key="11">
    <source>
        <dbReference type="ARBA" id="ARBA00022842"/>
    </source>
</evidence>
<keyword evidence="9 12" id="KW-0255">Endonuclease</keyword>
<dbReference type="Gene3D" id="3.40.970.10">
    <property type="entry name" value="Ribonuclease H1, N-terminal domain"/>
    <property type="match status" value="1"/>
</dbReference>
<evidence type="ECO:0000256" key="8">
    <source>
        <dbReference type="ARBA" id="ARBA00022723"/>
    </source>
</evidence>
<evidence type="ECO:0000256" key="4">
    <source>
        <dbReference type="ARBA" id="ARBA00005300"/>
    </source>
</evidence>
<evidence type="ECO:0000256" key="13">
    <source>
        <dbReference type="SAM" id="MobiDB-lite"/>
    </source>
</evidence>
<comment type="catalytic activity">
    <reaction evidence="1 12">
        <text>Endonucleolytic cleavage to 5'-phosphomonoester.</text>
        <dbReference type="EC" id="3.1.26.4"/>
    </reaction>
</comment>
<evidence type="ECO:0000256" key="9">
    <source>
        <dbReference type="ARBA" id="ARBA00022759"/>
    </source>
</evidence>
<dbReference type="PROSITE" id="PS50879">
    <property type="entry name" value="RNASE_H_1"/>
    <property type="match status" value="1"/>
</dbReference>
<accession>A0A9P3LVU1</accession>
<dbReference type="InterPro" id="IPR002156">
    <property type="entry name" value="RNaseH_domain"/>
</dbReference>
<dbReference type="Pfam" id="PF00075">
    <property type="entry name" value="RNase_H"/>
    <property type="match status" value="1"/>
</dbReference>
<keyword evidence="10 12" id="KW-0378">Hydrolase</keyword>
<dbReference type="FunFam" id="3.40.970.10:FF:000002">
    <property type="entry name" value="Ribonuclease H"/>
    <property type="match status" value="1"/>
</dbReference>
<dbReference type="SUPFAM" id="SSF53098">
    <property type="entry name" value="Ribonuclease H-like"/>
    <property type="match status" value="1"/>
</dbReference>
<feature type="region of interest" description="Disordered" evidence="13">
    <location>
        <begin position="56"/>
        <end position="105"/>
    </location>
</feature>
<sequence length="278" mass="30235">MPKSKAPKQGFYAVHVGKTKGIYYTWPDCEKQVSGVVGAKFKKFDTQKEAEEFVRNGPRLNYTKPSHNGSTAASGKPYAATAAGRSHHTSSVSPGTTSKAGSAVNTKATKDNIRISNGVRMTSSDTLVVYTDGSALGNGKAKSQAGVGVFFGVNDPRNISERLDSDTQTNQRAELTAAYRALEACGSDTKPIEIRTDSMYTVNIVTKWAEGWAKNNWRRSDGDPVMNRDIIEPLMEKIKKRPGPINWVHVRAHVGEFGNEMADRLANAGAVMPRPTRS</sequence>
<evidence type="ECO:0000256" key="7">
    <source>
        <dbReference type="ARBA" id="ARBA00022722"/>
    </source>
</evidence>
<evidence type="ECO:0000256" key="2">
    <source>
        <dbReference type="ARBA" id="ARBA00001946"/>
    </source>
</evidence>
<evidence type="ECO:0000256" key="5">
    <source>
        <dbReference type="ARBA" id="ARBA00012180"/>
    </source>
</evidence>
<dbReference type="PIRSF" id="PIRSF036852">
    <property type="entry name" value="Ribonuclease_H1_euk"/>
    <property type="match status" value="1"/>
</dbReference>
<dbReference type="InterPro" id="IPR011320">
    <property type="entry name" value="RNase_H1_N"/>
</dbReference>
<dbReference type="EC" id="3.1.26.4" evidence="5 12"/>
<keyword evidence="7 12" id="KW-0540">Nuclease</keyword>
<comment type="caution">
    <text evidence="15">The sequence shown here is derived from an EMBL/GenBank/DDBJ whole genome shotgun (WGS) entry which is preliminary data.</text>
</comment>
<protein>
    <recommendedName>
        <fullName evidence="6 12">Ribonuclease H</fullName>
        <shortName evidence="12">RNase H</shortName>
        <ecNumber evidence="5 12">3.1.26.4</ecNumber>
    </recommendedName>
</protein>
<reference evidence="15" key="2">
    <citation type="journal article" date="2022" name="Microbiol. Resour. Announc.">
        <title>Whole-Genome Sequence of Entomortierella parvispora E1425, a Mucoromycotan Fungus Associated with Burkholderiaceae-Related Endosymbiotic Bacteria.</title>
        <authorList>
            <person name="Herlambang A."/>
            <person name="Guo Y."/>
            <person name="Takashima Y."/>
            <person name="Narisawa K."/>
            <person name="Ohta H."/>
            <person name="Nishizawa T."/>
        </authorList>
    </citation>
    <scope>NUCLEOTIDE SEQUENCE</scope>
    <source>
        <strain evidence="15">E1425</strain>
    </source>
</reference>
<reference evidence="15" key="1">
    <citation type="submission" date="2021-11" db="EMBL/GenBank/DDBJ databases">
        <authorList>
            <person name="Herlambang A."/>
            <person name="Guo Y."/>
            <person name="Takashima Y."/>
            <person name="Nishizawa T."/>
        </authorList>
    </citation>
    <scope>NUCLEOTIDE SEQUENCE</scope>
    <source>
        <strain evidence="15">E1425</strain>
    </source>
</reference>
<dbReference type="AlphaFoldDB" id="A0A9P3LVU1"/>
<evidence type="ECO:0000259" key="14">
    <source>
        <dbReference type="PROSITE" id="PS50879"/>
    </source>
</evidence>
<feature type="compositionally biased region" description="Polar residues" evidence="13">
    <location>
        <begin position="89"/>
        <end position="105"/>
    </location>
</feature>
<dbReference type="EMBL" id="BQFW01000006">
    <property type="protein sequence ID" value="GJJ72397.1"/>
    <property type="molecule type" value="Genomic_DNA"/>
</dbReference>
<dbReference type="FunFam" id="3.30.420.10:FF:000115">
    <property type="entry name" value="Ribonuclease H"/>
    <property type="match status" value="1"/>
</dbReference>
<dbReference type="CDD" id="cd09280">
    <property type="entry name" value="RNase_HI_eukaryote_like"/>
    <property type="match status" value="1"/>
</dbReference>
<dbReference type="InterPro" id="IPR050092">
    <property type="entry name" value="RNase_H"/>
</dbReference>
<evidence type="ECO:0000256" key="1">
    <source>
        <dbReference type="ARBA" id="ARBA00000077"/>
    </source>
</evidence>
<evidence type="ECO:0000313" key="16">
    <source>
        <dbReference type="Proteomes" id="UP000827284"/>
    </source>
</evidence>
<dbReference type="Pfam" id="PF01693">
    <property type="entry name" value="Cauli_VI"/>
    <property type="match status" value="1"/>
</dbReference>
<name>A0A9P3LVU1_9FUNG</name>
<comment type="cofactor">
    <cofactor evidence="2 12">
        <name>Mg(2+)</name>
        <dbReference type="ChEBI" id="CHEBI:18420"/>
    </cofactor>
</comment>
<proteinExistence type="inferred from homology"/>